<dbReference type="PROSITE" id="PS51257">
    <property type="entry name" value="PROKAR_LIPOPROTEIN"/>
    <property type="match status" value="1"/>
</dbReference>
<organism evidence="2 3">
    <name type="scientific">Vibrio aestuarianus</name>
    <dbReference type="NCBI Taxonomy" id="28171"/>
    <lineage>
        <taxon>Bacteria</taxon>
        <taxon>Pseudomonadati</taxon>
        <taxon>Pseudomonadota</taxon>
        <taxon>Gammaproteobacteria</taxon>
        <taxon>Vibrionales</taxon>
        <taxon>Vibrionaceae</taxon>
        <taxon>Vibrio</taxon>
    </lineage>
</organism>
<dbReference type="AlphaFoldDB" id="A0A9X4ETK3"/>
<dbReference type="InterPro" id="IPR024409">
    <property type="entry name" value="DUF3833"/>
</dbReference>
<dbReference type="EMBL" id="JAKNBA010000011">
    <property type="protein sequence ID" value="MDE1242154.1"/>
    <property type="molecule type" value="Genomic_DNA"/>
</dbReference>
<evidence type="ECO:0000256" key="1">
    <source>
        <dbReference type="SAM" id="SignalP"/>
    </source>
</evidence>
<feature type="signal peptide" evidence="1">
    <location>
        <begin position="1"/>
        <end position="20"/>
    </location>
</feature>
<dbReference type="Proteomes" id="UP001140979">
    <property type="component" value="Unassembled WGS sequence"/>
</dbReference>
<name>A0A9X4ETK3_9VIBR</name>
<reference evidence="2" key="1">
    <citation type="submission" date="2022-02" db="EMBL/GenBank/DDBJ databases">
        <title>Emergence and expansion in Europe of a Vibrio aestuarianus clonal complex pathogenic for oysters.</title>
        <authorList>
            <person name="Mesnil A."/>
            <person name="Travers M.-A."/>
        </authorList>
    </citation>
    <scope>NUCLEOTIDE SEQUENCE</scope>
    <source>
        <strain evidence="2">19_064_11T1</strain>
    </source>
</reference>
<keyword evidence="1" id="KW-0732">Signal</keyword>
<dbReference type="Pfam" id="PF12915">
    <property type="entry name" value="DUF3833"/>
    <property type="match status" value="1"/>
</dbReference>
<proteinExistence type="predicted"/>
<comment type="caution">
    <text evidence="2">The sequence shown here is derived from an EMBL/GenBank/DDBJ whole genome shotgun (WGS) entry which is preliminary data.</text>
</comment>
<protein>
    <submittedName>
        <fullName evidence="2">DUF3833 domain-containing protein</fullName>
    </submittedName>
</protein>
<dbReference type="RefSeq" id="WP_274683082.1">
    <property type="nucleotide sequence ID" value="NZ_JAKNBA010000011.1"/>
</dbReference>
<gene>
    <name evidence="2" type="ORF">L9W94_08330</name>
</gene>
<feature type="chain" id="PRO_5040898265" evidence="1">
    <location>
        <begin position="21"/>
        <end position="174"/>
    </location>
</feature>
<evidence type="ECO:0000313" key="2">
    <source>
        <dbReference type="EMBL" id="MDE1242154.1"/>
    </source>
</evidence>
<accession>A0A9X4ETK3</accession>
<sequence length="174" mass="20130">MKQLKHTLCLILLLLMGCSADLDYYRNQTPTFNLFEYFSGTTLAWGMVQDYTGQQTRRFEVKIQGQVEGDTLTLIEDFVFDDGENSQRVWTIQRTDTNQYIGNADDVIGQAKGKEQGSALQWKYDFALPYGDSTVTVSFDDWLYRQDEKRVFNLTKIKKLGIEVGTLTLFFEKQ</sequence>
<evidence type="ECO:0000313" key="3">
    <source>
        <dbReference type="Proteomes" id="UP001140979"/>
    </source>
</evidence>